<sequence length="338" mass="33975">MSGGAPSFELHSRCEIARLGEGEVVFVGGTSFATGVWVGVVLDETNGKNNGTVMGKRYFDCPEGHGVFVRPSQVHPIPGSFSPVSAASSPPMPATTPARRTAATGSGSMASHSRSTSGLENHPASRGQSPVKAGRPSAAVSTPRARIAGSLGPGVGRTAPAPSTPSSTIANRIQKPLTTPGVGAAAVGARGVGAESTPRAPPASTTPATSRSTTASVTRPGLRTSVSAATRPTMPARTGTTASTPGGAGARTPVAPSPAVRARTPTSTAHFEDSILERTPRRAGTGPTAGPVALRGASVTRSSSCAGFVLHIAARGRLRTGPGARTRSIVDLWFPMVV</sequence>
<gene>
    <name evidence="3" type="ORF">A4X03_0g717</name>
</gene>
<accession>A0A8T8TR79</accession>
<evidence type="ECO:0000313" key="4">
    <source>
        <dbReference type="Proteomes" id="UP000077671"/>
    </source>
</evidence>
<dbReference type="Pfam" id="PF01302">
    <property type="entry name" value="CAP_GLY"/>
    <property type="match status" value="1"/>
</dbReference>
<dbReference type="PANTHER" id="PTHR18916">
    <property type="entry name" value="DYNACTIN 1-RELATED MICROTUBULE-BINDING"/>
    <property type="match status" value="1"/>
</dbReference>
<proteinExistence type="predicted"/>
<dbReference type="SMART" id="SM01052">
    <property type="entry name" value="CAP_GLY"/>
    <property type="match status" value="1"/>
</dbReference>
<organism evidence="3 4">
    <name type="scientific">Tilletia caries</name>
    <name type="common">wheat bunt fungus</name>
    <dbReference type="NCBI Taxonomy" id="13290"/>
    <lineage>
        <taxon>Eukaryota</taxon>
        <taxon>Fungi</taxon>
        <taxon>Dikarya</taxon>
        <taxon>Basidiomycota</taxon>
        <taxon>Ustilaginomycotina</taxon>
        <taxon>Exobasidiomycetes</taxon>
        <taxon>Tilletiales</taxon>
        <taxon>Tilletiaceae</taxon>
        <taxon>Tilletia</taxon>
    </lineage>
</organism>
<dbReference type="Proteomes" id="UP000077671">
    <property type="component" value="Unassembled WGS sequence"/>
</dbReference>
<feature type="compositionally biased region" description="Polar residues" evidence="1">
    <location>
        <begin position="108"/>
        <end position="119"/>
    </location>
</feature>
<feature type="domain" description="CAP-Gly" evidence="2">
    <location>
        <begin position="28"/>
        <end position="70"/>
    </location>
</feature>
<dbReference type="PROSITE" id="PS50245">
    <property type="entry name" value="CAP_GLY_2"/>
    <property type="match status" value="1"/>
</dbReference>
<protein>
    <recommendedName>
        <fullName evidence="2">CAP-Gly domain-containing protein</fullName>
    </recommendedName>
</protein>
<dbReference type="PROSITE" id="PS00845">
    <property type="entry name" value="CAP_GLY_1"/>
    <property type="match status" value="1"/>
</dbReference>
<dbReference type="EMBL" id="LWDD02000047">
    <property type="protein sequence ID" value="KAE8264753.1"/>
    <property type="molecule type" value="Genomic_DNA"/>
</dbReference>
<reference evidence="3" key="1">
    <citation type="submission" date="2016-04" db="EMBL/GenBank/DDBJ databases">
        <authorList>
            <person name="Nguyen H.D."/>
            <person name="Kesanakurti P."/>
            <person name="Cullis J."/>
            <person name="Levesque C.A."/>
            <person name="Hambleton S."/>
        </authorList>
    </citation>
    <scope>NUCLEOTIDE SEQUENCE</scope>
    <source>
        <strain evidence="3">DAOMC 238032</strain>
    </source>
</reference>
<feature type="compositionally biased region" description="Low complexity" evidence="1">
    <location>
        <begin position="235"/>
        <end position="253"/>
    </location>
</feature>
<reference evidence="3" key="2">
    <citation type="journal article" date="2019" name="IMA Fungus">
        <title>Genome sequencing and comparison of five Tilletia species to identify candidate genes for the detection of regulated species infecting wheat.</title>
        <authorList>
            <person name="Nguyen H.D.T."/>
            <person name="Sultana T."/>
            <person name="Kesanakurti P."/>
            <person name="Hambleton S."/>
        </authorList>
    </citation>
    <scope>NUCLEOTIDE SEQUENCE</scope>
    <source>
        <strain evidence="3">DAOMC 238032</strain>
    </source>
</reference>
<dbReference type="Gene3D" id="2.30.30.190">
    <property type="entry name" value="CAP Gly-rich-like domain"/>
    <property type="match status" value="1"/>
</dbReference>
<feature type="compositionally biased region" description="Low complexity" evidence="1">
    <location>
        <begin position="181"/>
        <end position="220"/>
    </location>
</feature>
<evidence type="ECO:0000259" key="2">
    <source>
        <dbReference type="PROSITE" id="PS50245"/>
    </source>
</evidence>
<evidence type="ECO:0000313" key="3">
    <source>
        <dbReference type="EMBL" id="KAE8264753.1"/>
    </source>
</evidence>
<feature type="region of interest" description="Disordered" evidence="1">
    <location>
        <begin position="79"/>
        <end position="270"/>
    </location>
</feature>
<feature type="compositionally biased region" description="Low complexity" evidence="1">
    <location>
        <begin position="79"/>
        <end position="107"/>
    </location>
</feature>
<name>A0A8T8TR79_9BASI</name>
<comment type="caution">
    <text evidence="3">The sequence shown here is derived from an EMBL/GenBank/DDBJ whole genome shotgun (WGS) entry which is preliminary data.</text>
</comment>
<evidence type="ECO:0000256" key="1">
    <source>
        <dbReference type="SAM" id="MobiDB-lite"/>
    </source>
</evidence>
<dbReference type="InterPro" id="IPR036859">
    <property type="entry name" value="CAP-Gly_dom_sf"/>
</dbReference>
<dbReference type="SUPFAM" id="SSF74924">
    <property type="entry name" value="Cap-Gly domain"/>
    <property type="match status" value="1"/>
</dbReference>
<dbReference type="AlphaFoldDB" id="A0A8T8TR79"/>
<dbReference type="InterPro" id="IPR000938">
    <property type="entry name" value="CAP-Gly_domain"/>
</dbReference>